<feature type="transmembrane region" description="Helical" evidence="3">
    <location>
        <begin position="228"/>
        <end position="245"/>
    </location>
</feature>
<evidence type="ECO:0000256" key="1">
    <source>
        <dbReference type="ARBA" id="ARBA00012528"/>
    </source>
</evidence>
<evidence type="ECO:0000313" key="6">
    <source>
        <dbReference type="EMBL" id="MEG3183182.1"/>
    </source>
</evidence>
<dbReference type="InterPro" id="IPR011623">
    <property type="entry name" value="7TMR_DISM_rcpt_extracell_dom1"/>
</dbReference>
<dbReference type="InterPro" id="IPR000160">
    <property type="entry name" value="GGDEF_dom"/>
</dbReference>
<dbReference type="Gene3D" id="3.30.70.270">
    <property type="match status" value="1"/>
</dbReference>
<organism evidence="6 7">
    <name type="scientific">Novilysobacter erysipheiresistens</name>
    <dbReference type="NCBI Taxonomy" id="1749332"/>
    <lineage>
        <taxon>Bacteria</taxon>
        <taxon>Pseudomonadati</taxon>
        <taxon>Pseudomonadota</taxon>
        <taxon>Gammaproteobacteria</taxon>
        <taxon>Lysobacterales</taxon>
        <taxon>Lysobacteraceae</taxon>
        <taxon>Novilysobacter</taxon>
    </lineage>
</organism>
<keyword evidence="4" id="KW-0732">Signal</keyword>
<keyword evidence="2" id="KW-0175">Coiled coil</keyword>
<keyword evidence="3" id="KW-0472">Membrane</keyword>
<comment type="caution">
    <text evidence="6">The sequence shown here is derived from an EMBL/GenBank/DDBJ whole genome shotgun (WGS) entry which is preliminary data.</text>
</comment>
<dbReference type="InterPro" id="IPR011622">
    <property type="entry name" value="7TMR_DISM_rcpt_extracell_dom2"/>
</dbReference>
<dbReference type="PROSITE" id="PS50887">
    <property type="entry name" value="GGDEF"/>
    <property type="match status" value="1"/>
</dbReference>
<dbReference type="Pfam" id="PF07695">
    <property type="entry name" value="7TMR-DISM_7TM"/>
    <property type="match status" value="1"/>
</dbReference>
<dbReference type="EC" id="2.7.7.65" evidence="1"/>
<feature type="transmembrane region" description="Helical" evidence="3">
    <location>
        <begin position="386"/>
        <end position="405"/>
    </location>
</feature>
<feature type="signal peptide" evidence="4">
    <location>
        <begin position="1"/>
        <end position="25"/>
    </location>
</feature>
<dbReference type="InterPro" id="IPR029787">
    <property type="entry name" value="Nucleotide_cyclase"/>
</dbReference>
<dbReference type="InterPro" id="IPR050469">
    <property type="entry name" value="Diguanylate_Cyclase"/>
</dbReference>
<evidence type="ECO:0000256" key="2">
    <source>
        <dbReference type="SAM" id="Coils"/>
    </source>
</evidence>
<feature type="transmembrane region" description="Helical" evidence="3">
    <location>
        <begin position="203"/>
        <end position="221"/>
    </location>
</feature>
<name>A0ABU7YW80_9GAMM</name>
<accession>A0ABU7YW80</accession>
<dbReference type="Pfam" id="PF07696">
    <property type="entry name" value="7TMR-DISMED2"/>
    <property type="match status" value="1"/>
</dbReference>
<feature type="transmembrane region" description="Helical" evidence="3">
    <location>
        <begin position="265"/>
        <end position="284"/>
    </location>
</feature>
<feature type="chain" id="PRO_5046002078" description="diguanylate cyclase" evidence="4">
    <location>
        <begin position="26"/>
        <end position="623"/>
    </location>
</feature>
<proteinExistence type="predicted"/>
<keyword evidence="6" id="KW-0808">Transferase</keyword>
<dbReference type="RefSeq" id="WP_332614962.1">
    <property type="nucleotide sequence ID" value="NZ_JAXGFP010000002.1"/>
</dbReference>
<protein>
    <recommendedName>
        <fullName evidence="1">diguanylate cyclase</fullName>
        <ecNumber evidence="1">2.7.7.65</ecNumber>
    </recommendedName>
</protein>
<dbReference type="SUPFAM" id="SSF55073">
    <property type="entry name" value="Nucleotide cyclase"/>
    <property type="match status" value="1"/>
</dbReference>
<dbReference type="Gene3D" id="2.60.40.2380">
    <property type="match status" value="1"/>
</dbReference>
<gene>
    <name evidence="6" type="ORF">SNE34_04030</name>
</gene>
<keyword evidence="3" id="KW-1133">Transmembrane helix</keyword>
<dbReference type="CDD" id="cd01949">
    <property type="entry name" value="GGDEF"/>
    <property type="match status" value="1"/>
</dbReference>
<dbReference type="NCBIfam" id="TIGR00254">
    <property type="entry name" value="GGDEF"/>
    <property type="match status" value="1"/>
</dbReference>
<keyword evidence="3" id="KW-0812">Transmembrane</keyword>
<dbReference type="InterPro" id="IPR043128">
    <property type="entry name" value="Rev_trsase/Diguanyl_cyclase"/>
</dbReference>
<reference evidence="6 7" key="1">
    <citation type="journal article" date="2016" name="Int. J. Syst. Evol. Microbiol.">
        <title>Lysobacter erysipheiresistens sp. nov., an antagonist of powdery mildew, isolated from tobacco-cultivated soil.</title>
        <authorList>
            <person name="Xie B."/>
            <person name="Li T."/>
            <person name="Lin X."/>
            <person name="Wang C.J."/>
            <person name="Chen Y.J."/>
            <person name="Liu W.J."/>
            <person name="Zhao Z.W."/>
        </authorList>
    </citation>
    <scope>NUCLEOTIDE SEQUENCE [LARGE SCALE GENOMIC DNA]</scope>
    <source>
        <strain evidence="6 7">RS-LYSO-3</strain>
    </source>
</reference>
<keyword evidence="6" id="KW-0548">Nucleotidyltransferase</keyword>
<feature type="domain" description="GGDEF" evidence="5">
    <location>
        <begin position="480"/>
        <end position="615"/>
    </location>
</feature>
<keyword evidence="7" id="KW-1185">Reference proteome</keyword>
<dbReference type="Pfam" id="PF00990">
    <property type="entry name" value="GGDEF"/>
    <property type="match status" value="1"/>
</dbReference>
<feature type="transmembrane region" description="Helical" evidence="3">
    <location>
        <begin position="351"/>
        <end position="374"/>
    </location>
</feature>
<dbReference type="SMART" id="SM00267">
    <property type="entry name" value="GGDEF"/>
    <property type="match status" value="1"/>
</dbReference>
<dbReference type="PANTHER" id="PTHR45138">
    <property type="entry name" value="REGULATORY COMPONENTS OF SENSORY TRANSDUCTION SYSTEM"/>
    <property type="match status" value="1"/>
</dbReference>
<dbReference type="PANTHER" id="PTHR45138:SF24">
    <property type="entry name" value="DIGUANYLATE CYCLASE DGCC-RELATED"/>
    <property type="match status" value="1"/>
</dbReference>
<feature type="coiled-coil region" evidence="2">
    <location>
        <begin position="403"/>
        <end position="438"/>
    </location>
</feature>
<evidence type="ECO:0000259" key="5">
    <source>
        <dbReference type="PROSITE" id="PS50887"/>
    </source>
</evidence>
<dbReference type="Proteomes" id="UP001355056">
    <property type="component" value="Unassembled WGS sequence"/>
</dbReference>
<sequence length="623" mass="69318">MGCKQVGVCLGLVLMLALASGWVRAQPAPAAAATPTGTLELAIDTSQAELTPHVAYYHDISGNKDISEIRQHLQRGDFSALPDGSTAFGFQPGAYWFHARLLNRNPLEPRWLLVQNYPLSDHLDVHTVYPDGNVRRHSGGDTLPFDARSIRYRMPNFWLHLPPNEPVDLLLRVQSESSMQVPLAVYTPAAFAEVARDAQFGIGIYYGILLALFVYNLVLWLKLRDASYFWYLFHISAFGLVLFTLNGLGFEYLWPNSTWLADKSVPLSICLAQIGMQQFARYFLELRRRWRFGDRVGLGMIAFFVVLGIASTQLPYRISTPLAAAAVFISIAWIAIEAVVVMLRGYKPARLFLLAWGMFLFGTAMFTAVAFGLLPKNFATAYGVQLGSALEMLLLSIALGYRYAALRNENERIVREAKQQLELKVEQRTSELRNALGQLGDAHARLRESSQRDGLTGLHTRVHFLERFEHLMAQSRSQGQPLSLLMIDLDHFKQINDRHGHLVGDECLRWAAHSIGQSLRAYGALLARFGGEEFVVGLPGMDRHAATTVAENLRQHLCDEPCRSGGHEVVITASIGVYQLDNDPAGSVEAALQHADDALYRAKADGRDCVRAADVDRDTVAVP</sequence>
<dbReference type="EMBL" id="JAXGFP010000002">
    <property type="protein sequence ID" value="MEG3183182.1"/>
    <property type="molecule type" value="Genomic_DNA"/>
</dbReference>
<evidence type="ECO:0000256" key="3">
    <source>
        <dbReference type="SAM" id="Phobius"/>
    </source>
</evidence>
<feature type="transmembrane region" description="Helical" evidence="3">
    <location>
        <begin position="296"/>
        <end position="316"/>
    </location>
</feature>
<feature type="transmembrane region" description="Helical" evidence="3">
    <location>
        <begin position="322"/>
        <end position="344"/>
    </location>
</feature>
<dbReference type="GO" id="GO:0052621">
    <property type="term" value="F:diguanylate cyclase activity"/>
    <property type="evidence" value="ECO:0007669"/>
    <property type="project" value="UniProtKB-EC"/>
</dbReference>
<evidence type="ECO:0000256" key="4">
    <source>
        <dbReference type="SAM" id="SignalP"/>
    </source>
</evidence>
<evidence type="ECO:0000313" key="7">
    <source>
        <dbReference type="Proteomes" id="UP001355056"/>
    </source>
</evidence>